<proteinExistence type="predicted"/>
<dbReference type="KEGG" id="ehx:EMIHUDRAFT_206980"/>
<dbReference type="AlphaFoldDB" id="A0A0D3JKD8"/>
<evidence type="ECO:0000313" key="1">
    <source>
        <dbReference type="EnsemblProtists" id="EOD23973"/>
    </source>
</evidence>
<dbReference type="EnsemblProtists" id="EOD14277">
    <property type="protein sequence ID" value="EOD14277"/>
    <property type="gene ID" value="EMIHUDRAFT_246293"/>
</dbReference>
<name>A0A0D3JKD8_EMIH1</name>
<accession>A0A0D3JKD8</accession>
<evidence type="ECO:0000313" key="2">
    <source>
        <dbReference type="Proteomes" id="UP000013827"/>
    </source>
</evidence>
<keyword evidence="2" id="KW-1185">Reference proteome</keyword>
<organism evidence="1 2">
    <name type="scientific">Emiliania huxleyi (strain CCMP1516)</name>
    <dbReference type="NCBI Taxonomy" id="280463"/>
    <lineage>
        <taxon>Eukaryota</taxon>
        <taxon>Haptista</taxon>
        <taxon>Haptophyta</taxon>
        <taxon>Prymnesiophyceae</taxon>
        <taxon>Isochrysidales</taxon>
        <taxon>Noelaerhabdaceae</taxon>
        <taxon>Emiliania</taxon>
    </lineage>
</organism>
<dbReference type="KEGG" id="ehx:EMIHUDRAFT_246293"/>
<protein>
    <submittedName>
        <fullName evidence="1">Uncharacterized protein</fullName>
    </submittedName>
</protein>
<reference evidence="2" key="1">
    <citation type="journal article" date="2013" name="Nature">
        <title>Pan genome of the phytoplankton Emiliania underpins its global distribution.</title>
        <authorList>
            <person name="Read B.A."/>
            <person name="Kegel J."/>
            <person name="Klute M.J."/>
            <person name="Kuo A."/>
            <person name="Lefebvre S.C."/>
            <person name="Maumus F."/>
            <person name="Mayer C."/>
            <person name="Miller J."/>
            <person name="Monier A."/>
            <person name="Salamov A."/>
            <person name="Young J."/>
            <person name="Aguilar M."/>
            <person name="Claverie J.M."/>
            <person name="Frickenhaus S."/>
            <person name="Gonzalez K."/>
            <person name="Herman E.K."/>
            <person name="Lin Y.C."/>
            <person name="Napier J."/>
            <person name="Ogata H."/>
            <person name="Sarno A.F."/>
            <person name="Shmutz J."/>
            <person name="Schroeder D."/>
            <person name="de Vargas C."/>
            <person name="Verret F."/>
            <person name="von Dassow P."/>
            <person name="Valentin K."/>
            <person name="Van de Peer Y."/>
            <person name="Wheeler G."/>
            <person name="Dacks J.B."/>
            <person name="Delwiche C.F."/>
            <person name="Dyhrman S.T."/>
            <person name="Glockner G."/>
            <person name="John U."/>
            <person name="Richards T."/>
            <person name="Worden A.Z."/>
            <person name="Zhang X."/>
            <person name="Grigoriev I.V."/>
            <person name="Allen A.E."/>
            <person name="Bidle K."/>
            <person name="Borodovsky M."/>
            <person name="Bowler C."/>
            <person name="Brownlee C."/>
            <person name="Cock J.M."/>
            <person name="Elias M."/>
            <person name="Gladyshev V.N."/>
            <person name="Groth M."/>
            <person name="Guda C."/>
            <person name="Hadaegh A."/>
            <person name="Iglesias-Rodriguez M.D."/>
            <person name="Jenkins J."/>
            <person name="Jones B.M."/>
            <person name="Lawson T."/>
            <person name="Leese F."/>
            <person name="Lindquist E."/>
            <person name="Lobanov A."/>
            <person name="Lomsadze A."/>
            <person name="Malik S.B."/>
            <person name="Marsh M.E."/>
            <person name="Mackinder L."/>
            <person name="Mock T."/>
            <person name="Mueller-Roeber B."/>
            <person name="Pagarete A."/>
            <person name="Parker M."/>
            <person name="Probert I."/>
            <person name="Quesneville H."/>
            <person name="Raines C."/>
            <person name="Rensing S.A."/>
            <person name="Riano-Pachon D.M."/>
            <person name="Richier S."/>
            <person name="Rokitta S."/>
            <person name="Shiraiwa Y."/>
            <person name="Soanes D.M."/>
            <person name="van der Giezen M."/>
            <person name="Wahlund T.M."/>
            <person name="Williams B."/>
            <person name="Wilson W."/>
            <person name="Wolfe G."/>
            <person name="Wurch L.L."/>
        </authorList>
    </citation>
    <scope>NUCLEOTIDE SEQUENCE</scope>
</reference>
<dbReference type="PaxDb" id="2903-EOD14277"/>
<dbReference type="RefSeq" id="XP_005776402.1">
    <property type="nucleotide sequence ID" value="XM_005776345.1"/>
</dbReference>
<sequence>MDASFWRETFEAALRITRAWRAEQAHSETLLAAAIEFDGRLTLLGPSAHRTRPEALGALLRTGDVAAIDALRARHERGLSNLRTALNTSVERFGALQLEAAALHGRSWERYTRLQHSLPQEEALALASEPASVVIGAGRGVLAEQGLLPEAPTLLGWLRDASASLDARIPTPGSRLCRGQGSRRPLSVRASLPSPVQVDRALSREMELKLRLLPLLAPSARGDATPGFLARAARLWCLQPALDRRALERLSFAASSLAVEE</sequence>
<reference evidence="1" key="2">
    <citation type="submission" date="2024-10" db="UniProtKB">
        <authorList>
            <consortium name="EnsemblProtists"/>
        </authorList>
    </citation>
    <scope>IDENTIFICATION</scope>
</reference>
<dbReference type="HOGENOM" id="CLU_1067244_0_0_1"/>
<dbReference type="EnsemblProtists" id="EOD23973">
    <property type="protein sequence ID" value="EOD23973"/>
    <property type="gene ID" value="EMIHUDRAFT_206980"/>
</dbReference>
<dbReference type="Proteomes" id="UP000013827">
    <property type="component" value="Unassembled WGS sequence"/>
</dbReference>
<dbReference type="RefSeq" id="XP_005766706.1">
    <property type="nucleotide sequence ID" value="XM_005766649.1"/>
</dbReference>
<dbReference type="GeneID" id="17260434"/>
<dbReference type="GeneID" id="17269519"/>